<dbReference type="Proteomes" id="UP000241890">
    <property type="component" value="Unassembled WGS sequence"/>
</dbReference>
<evidence type="ECO:0000256" key="1">
    <source>
        <dbReference type="ARBA" id="ARBA00006961"/>
    </source>
</evidence>
<protein>
    <submittedName>
        <fullName evidence="3">Minor allergen Alt a 7</fullName>
    </submittedName>
</protein>
<dbReference type="InterPro" id="IPR010089">
    <property type="entry name" value="Flavoprotein_WrbA-like"/>
</dbReference>
<sequence length="199" mass="21195">MPTVAIVYYSMYGHVRTMAETMKEALEANGCEAKLFQVPETLSEDVLGKMGAPPKSDDPIATPEDLEQADGILFGIPTRFGMAAAQIKAFMDSTGSCWQKQSLANKPAGIFFATGTQNGGQETTALTFVSQLTHHGMIFVPLGYPNPIMFDLKEVHGGSPYGAGTLAGADGSRMPSENEKNVAVSHAEKFATVVKKMSA</sequence>
<dbReference type="InterPro" id="IPR029039">
    <property type="entry name" value="Flavoprotein-like_sf"/>
</dbReference>
<dbReference type="FunFam" id="3.40.50.360:FF:000001">
    <property type="entry name" value="NAD(P)H dehydrogenase (Quinone) FQR1-like"/>
    <property type="match status" value="1"/>
</dbReference>
<comment type="caution">
    <text evidence="3">The sequence shown here is derived from an EMBL/GenBank/DDBJ whole genome shotgun (WGS) entry which is preliminary data.</text>
</comment>
<dbReference type="AlphaFoldDB" id="A0A2R5G8L4"/>
<dbReference type="InterPro" id="IPR005025">
    <property type="entry name" value="FMN_Rdtase-like_dom"/>
</dbReference>
<dbReference type="Gene3D" id="3.40.50.360">
    <property type="match status" value="1"/>
</dbReference>
<accession>A0A2R5G8L4</accession>
<evidence type="ECO:0000259" key="2">
    <source>
        <dbReference type="PROSITE" id="PS50902"/>
    </source>
</evidence>
<proteinExistence type="inferred from homology"/>
<evidence type="ECO:0000313" key="3">
    <source>
        <dbReference type="EMBL" id="GBG27392.1"/>
    </source>
</evidence>
<dbReference type="Pfam" id="PF03358">
    <property type="entry name" value="FMN_red"/>
    <property type="match status" value="1"/>
</dbReference>
<dbReference type="PANTHER" id="PTHR30546">
    <property type="entry name" value="FLAVODOXIN-RELATED PROTEIN WRBA-RELATED"/>
    <property type="match status" value="1"/>
</dbReference>
<dbReference type="PANTHER" id="PTHR30546:SF23">
    <property type="entry name" value="FLAVOPROTEIN-LIKE PROTEIN YCP4-RELATED"/>
    <property type="match status" value="1"/>
</dbReference>
<organism evidence="3 4">
    <name type="scientific">Hondaea fermentalgiana</name>
    <dbReference type="NCBI Taxonomy" id="2315210"/>
    <lineage>
        <taxon>Eukaryota</taxon>
        <taxon>Sar</taxon>
        <taxon>Stramenopiles</taxon>
        <taxon>Bigyra</taxon>
        <taxon>Labyrinthulomycetes</taxon>
        <taxon>Thraustochytrida</taxon>
        <taxon>Thraustochytriidae</taxon>
        <taxon>Hondaea</taxon>
    </lineage>
</organism>
<dbReference type="InterPro" id="IPR008254">
    <property type="entry name" value="Flavodoxin/NO_synth"/>
</dbReference>
<dbReference type="GO" id="GO:0003955">
    <property type="term" value="F:NAD(P)H dehydrogenase (quinone) activity"/>
    <property type="evidence" value="ECO:0007669"/>
    <property type="project" value="InterPro"/>
</dbReference>
<reference evidence="3 4" key="1">
    <citation type="submission" date="2017-12" db="EMBL/GenBank/DDBJ databases">
        <title>Sequencing, de novo assembly and annotation of complete genome of a new Thraustochytrid species, strain FCC1311.</title>
        <authorList>
            <person name="Sedici K."/>
            <person name="Godart F."/>
            <person name="Aiese Cigliano R."/>
            <person name="Sanseverino W."/>
            <person name="Barakat M."/>
            <person name="Ortet P."/>
            <person name="Marechal E."/>
            <person name="Cagnac O."/>
            <person name="Amato A."/>
        </authorList>
    </citation>
    <scope>NUCLEOTIDE SEQUENCE [LARGE SCALE GENOMIC DNA]</scope>
</reference>
<dbReference type="PROSITE" id="PS50902">
    <property type="entry name" value="FLAVODOXIN_LIKE"/>
    <property type="match status" value="1"/>
</dbReference>
<comment type="similarity">
    <text evidence="1">Belongs to the WrbA family.</text>
</comment>
<name>A0A2R5G8L4_9STRA</name>
<dbReference type="OrthoDB" id="504689at2759"/>
<dbReference type="NCBIfam" id="TIGR01755">
    <property type="entry name" value="flav_wrbA"/>
    <property type="match status" value="1"/>
</dbReference>
<dbReference type="InParanoid" id="A0A2R5G8L4"/>
<dbReference type="NCBIfam" id="NF002999">
    <property type="entry name" value="PRK03767.1"/>
    <property type="match status" value="1"/>
</dbReference>
<keyword evidence="4" id="KW-1185">Reference proteome</keyword>
<gene>
    <name evidence="3" type="ORF">FCC1311_036142</name>
</gene>
<dbReference type="SUPFAM" id="SSF52218">
    <property type="entry name" value="Flavoproteins"/>
    <property type="match status" value="1"/>
</dbReference>
<dbReference type="GO" id="GO:0010181">
    <property type="term" value="F:FMN binding"/>
    <property type="evidence" value="ECO:0007669"/>
    <property type="project" value="InterPro"/>
</dbReference>
<dbReference type="EMBL" id="BEYU01000030">
    <property type="protein sequence ID" value="GBG27392.1"/>
    <property type="molecule type" value="Genomic_DNA"/>
</dbReference>
<dbReference type="GO" id="GO:0016020">
    <property type="term" value="C:membrane"/>
    <property type="evidence" value="ECO:0007669"/>
    <property type="project" value="TreeGrafter"/>
</dbReference>
<evidence type="ECO:0000313" key="4">
    <source>
        <dbReference type="Proteomes" id="UP000241890"/>
    </source>
</evidence>
<feature type="domain" description="Flavodoxin-like" evidence="2">
    <location>
        <begin position="4"/>
        <end position="191"/>
    </location>
</feature>